<evidence type="ECO:0000313" key="1">
    <source>
        <dbReference type="EMBL" id="CAH9142615.1"/>
    </source>
</evidence>
<accession>A0AAV0G3U0</accession>
<dbReference type="AlphaFoldDB" id="A0AAV0G3U0"/>
<evidence type="ECO:0008006" key="3">
    <source>
        <dbReference type="Google" id="ProtNLM"/>
    </source>
</evidence>
<reference evidence="1" key="1">
    <citation type="submission" date="2022-07" db="EMBL/GenBank/DDBJ databases">
        <authorList>
            <person name="Macas J."/>
            <person name="Novak P."/>
            <person name="Neumann P."/>
        </authorList>
    </citation>
    <scope>NUCLEOTIDE SEQUENCE</scope>
</reference>
<gene>
    <name evidence="1" type="ORF">CEPIT_LOCUS40037</name>
</gene>
<name>A0AAV0G3U0_9ASTE</name>
<organism evidence="1 2">
    <name type="scientific">Cuscuta epithymum</name>
    <dbReference type="NCBI Taxonomy" id="186058"/>
    <lineage>
        <taxon>Eukaryota</taxon>
        <taxon>Viridiplantae</taxon>
        <taxon>Streptophyta</taxon>
        <taxon>Embryophyta</taxon>
        <taxon>Tracheophyta</taxon>
        <taxon>Spermatophyta</taxon>
        <taxon>Magnoliopsida</taxon>
        <taxon>eudicotyledons</taxon>
        <taxon>Gunneridae</taxon>
        <taxon>Pentapetalae</taxon>
        <taxon>asterids</taxon>
        <taxon>lamiids</taxon>
        <taxon>Solanales</taxon>
        <taxon>Convolvulaceae</taxon>
        <taxon>Cuscuteae</taxon>
        <taxon>Cuscuta</taxon>
        <taxon>Cuscuta subgen. Cuscuta</taxon>
    </lineage>
</organism>
<feature type="non-terminal residue" evidence="1">
    <location>
        <position position="96"/>
    </location>
</feature>
<dbReference type="EMBL" id="CAMAPF010001043">
    <property type="protein sequence ID" value="CAH9142615.1"/>
    <property type="molecule type" value="Genomic_DNA"/>
</dbReference>
<evidence type="ECO:0000313" key="2">
    <source>
        <dbReference type="Proteomes" id="UP001152523"/>
    </source>
</evidence>
<keyword evidence="2" id="KW-1185">Reference proteome</keyword>
<comment type="caution">
    <text evidence="1">The sequence shown here is derived from an EMBL/GenBank/DDBJ whole genome shotgun (WGS) entry which is preliminary data.</text>
</comment>
<dbReference type="Proteomes" id="UP001152523">
    <property type="component" value="Unassembled WGS sequence"/>
</dbReference>
<proteinExistence type="predicted"/>
<protein>
    <recommendedName>
        <fullName evidence="3">SH3 domain-containing protein</fullName>
    </recommendedName>
</protein>
<sequence>MRELDRASQGGMFLKLSPQAEEQIIENLASNDKYWYAGKERAQNPPGLLNLDPITALTAKIEGLVVEVKDLKAQTSQQQQVHNIGAYQPSYPMYSA</sequence>